<organism evidence="7">
    <name type="scientific">uncultured prokaryote</name>
    <dbReference type="NCBI Taxonomy" id="198431"/>
    <lineage>
        <taxon>unclassified sequences</taxon>
        <taxon>environmental samples</taxon>
    </lineage>
</organism>
<keyword evidence="4 6" id="KW-1133">Transmembrane helix</keyword>
<feature type="transmembrane region" description="Helical" evidence="6">
    <location>
        <begin position="237"/>
        <end position="256"/>
    </location>
</feature>
<keyword evidence="3 6" id="KW-0812">Transmembrane</keyword>
<reference evidence="7" key="1">
    <citation type="submission" date="2015-06" db="EMBL/GenBank/DDBJ databases">
        <authorList>
            <person name="Joergensen T."/>
        </authorList>
    </citation>
    <scope>NUCLEOTIDE SEQUENCE</scope>
    <source>
        <strain evidence="7">RGFK0821</strain>
    </source>
</reference>
<feature type="transmembrane region" description="Helical" evidence="6">
    <location>
        <begin position="141"/>
        <end position="157"/>
    </location>
</feature>
<feature type="transmembrane region" description="Helical" evidence="6">
    <location>
        <begin position="27"/>
        <end position="57"/>
    </location>
</feature>
<evidence type="ECO:0000256" key="5">
    <source>
        <dbReference type="ARBA" id="ARBA00023136"/>
    </source>
</evidence>
<evidence type="ECO:0000256" key="3">
    <source>
        <dbReference type="ARBA" id="ARBA00022692"/>
    </source>
</evidence>
<dbReference type="InterPro" id="IPR047218">
    <property type="entry name" value="YocR/YhdH-like"/>
</dbReference>
<evidence type="ECO:0000256" key="1">
    <source>
        <dbReference type="ARBA" id="ARBA00004141"/>
    </source>
</evidence>
<dbReference type="InterPro" id="IPR000175">
    <property type="entry name" value="Na/ntran_symport"/>
</dbReference>
<feature type="transmembrane region" description="Helical" evidence="6">
    <location>
        <begin position="78"/>
        <end position="96"/>
    </location>
</feature>
<evidence type="ECO:0008006" key="8">
    <source>
        <dbReference type="Google" id="ProtNLM"/>
    </source>
</evidence>
<reference evidence="7" key="2">
    <citation type="submission" date="2015-07" db="EMBL/GenBank/DDBJ databases">
        <title>Plasmids, circular viruses and viroids from rat gut.</title>
        <authorList>
            <person name="Jorgensen T.J."/>
            <person name="Hansen M.A."/>
            <person name="Xu Z."/>
            <person name="Tabak M.A."/>
            <person name="Sorensen S.J."/>
            <person name="Hansen L.H."/>
        </authorList>
    </citation>
    <scope>NUCLEOTIDE SEQUENCE</scope>
    <source>
        <strain evidence="7">RGFK0821</strain>
    </source>
</reference>
<sequence>MALTVILGFFVCSRGLQNGLEKISKFMMAALLVLIVVLAAHSILLSGAAQGISFYLVPSIEKVKSVGIANVVTEAMNQSFFTLSLGIAAMEIFGSYMTKEHTLPGEAVRICGLDTFVAIMSGLIIFPACFSYGVQPDAGPSLIFVTLPNVFVNMAGGRMWGALFFLFMTFASFSTVMAVFENIISFAVDMFGMSRRKAVLINGVLVLIASLPCVLGYNVWSGLHLIGGRDVLDSEDFIVSNLLLPIGSLIYLLFCVTRFGWGFDKYYEECNQGEGLKFPKALKPYFQFVLPVLIVVIILQGLLR</sequence>
<feature type="transmembrane region" description="Helical" evidence="6">
    <location>
        <begin position="163"/>
        <end position="187"/>
    </location>
</feature>
<name>A0A0H5Q3E5_9ZZZZ</name>
<dbReference type="CDD" id="cd10336">
    <property type="entry name" value="SLC6sbd_Tyt1-Like"/>
    <property type="match status" value="1"/>
</dbReference>
<comment type="subcellular location">
    <subcellularLocation>
        <location evidence="1">Membrane</location>
        <topology evidence="1">Multi-pass membrane protein</topology>
    </subcellularLocation>
</comment>
<proteinExistence type="predicted"/>
<dbReference type="GO" id="GO:0016020">
    <property type="term" value="C:membrane"/>
    <property type="evidence" value="ECO:0007669"/>
    <property type="project" value="UniProtKB-SubCell"/>
</dbReference>
<dbReference type="EMBL" id="LN853427">
    <property type="protein sequence ID" value="CRY95914.1"/>
    <property type="molecule type" value="Genomic_DNA"/>
</dbReference>
<evidence type="ECO:0000256" key="6">
    <source>
        <dbReference type="SAM" id="Phobius"/>
    </source>
</evidence>
<dbReference type="NCBIfam" id="NF037979">
    <property type="entry name" value="Na_transp"/>
    <property type="match status" value="1"/>
</dbReference>
<keyword evidence="2" id="KW-0813">Transport</keyword>
<dbReference type="PANTHER" id="PTHR42948:SF1">
    <property type="entry name" value="TRANSPORTER"/>
    <property type="match status" value="1"/>
</dbReference>
<feature type="transmembrane region" description="Helical" evidence="6">
    <location>
        <begin position="199"/>
        <end position="217"/>
    </location>
</feature>
<dbReference type="SUPFAM" id="SSF161070">
    <property type="entry name" value="SNF-like"/>
    <property type="match status" value="1"/>
</dbReference>
<dbReference type="PROSITE" id="PS50267">
    <property type="entry name" value="NA_NEUROTRAN_SYMP_3"/>
    <property type="match status" value="1"/>
</dbReference>
<evidence type="ECO:0000256" key="4">
    <source>
        <dbReference type="ARBA" id="ARBA00022989"/>
    </source>
</evidence>
<evidence type="ECO:0000256" key="2">
    <source>
        <dbReference type="ARBA" id="ARBA00022448"/>
    </source>
</evidence>
<feature type="transmembrane region" description="Helical" evidence="6">
    <location>
        <begin position="116"/>
        <end position="134"/>
    </location>
</feature>
<dbReference type="AlphaFoldDB" id="A0A0H5Q3E5"/>
<keyword evidence="5 6" id="KW-0472">Membrane</keyword>
<protein>
    <recommendedName>
        <fullName evidence="8">Transporter</fullName>
    </recommendedName>
</protein>
<dbReference type="Pfam" id="PF00209">
    <property type="entry name" value="SNF"/>
    <property type="match status" value="1"/>
</dbReference>
<dbReference type="InterPro" id="IPR037272">
    <property type="entry name" value="SNS_sf"/>
</dbReference>
<feature type="transmembrane region" description="Helical" evidence="6">
    <location>
        <begin position="285"/>
        <end position="303"/>
    </location>
</feature>
<evidence type="ECO:0000313" key="7">
    <source>
        <dbReference type="EMBL" id="CRY95914.1"/>
    </source>
</evidence>
<dbReference type="PANTHER" id="PTHR42948">
    <property type="entry name" value="TRANSPORTER"/>
    <property type="match status" value="1"/>
</dbReference>
<accession>A0A0H5Q3E5</accession>